<dbReference type="CDD" id="cd00081">
    <property type="entry name" value="Hint"/>
    <property type="match status" value="1"/>
</dbReference>
<dbReference type="InterPro" id="IPR036844">
    <property type="entry name" value="Hint_dom_sf"/>
</dbReference>
<keyword evidence="3" id="KW-1185">Reference proteome</keyword>
<dbReference type="AlphaFoldDB" id="A3SID9"/>
<protein>
    <recommendedName>
        <fullName evidence="1">Hedgehog/Intein (Hint) domain-containing protein</fullName>
    </recommendedName>
</protein>
<comment type="caution">
    <text evidence="2">The sequence shown here is derived from an EMBL/GenBank/DDBJ whole genome shotgun (WGS) entry which is preliminary data.</text>
</comment>
<dbReference type="SUPFAM" id="SSF51294">
    <property type="entry name" value="Hedgehog/intein (Hint) domain"/>
    <property type="match status" value="1"/>
</dbReference>
<dbReference type="EMBL" id="AALY01000001">
    <property type="protein sequence ID" value="EAP77120.1"/>
    <property type="molecule type" value="Genomic_DNA"/>
</dbReference>
<accession>A3SID9</accession>
<sequence>MRTGFQGTFVISMSQTEVDDFPPKGIDAITVGATWSWRGDMICVDGPSSVLRLEKADTRAGTRKRAARLVRKMVGAAMTGTNDLTKIEIADPLLDRGFVVTNGVKSYTITVIETGTQSPPLLMFHDDIPPKNTDMWVVHHSFEGLSAPVSDQGPDAGGVICFTPGTRIATPDGPRLIEELREGDRVSTRDNGAEEIQWIGSRRMSGARLFALPRLRPIRFRAGALGIDRPDEELLVSPEHRMLIKGDEARALFNTDEVLVAAKDLINKDTIRVDLAVREVTYIHLLLPRHQILWANGLETESFHPASASLDGLDGDDRDRLLAQVPALRHDPQSYGMFARRCLSGSEAAIWAHEAA</sequence>
<reference evidence="2" key="1">
    <citation type="submission" date="2005-12" db="EMBL/GenBank/DDBJ databases">
        <authorList>
            <person name="Moran M.A."/>
            <person name="Ferriera S."/>
            <person name="Johnson J."/>
            <person name="Kravitz S."/>
            <person name="Halpern A."/>
            <person name="Remington K."/>
            <person name="Beeson K."/>
            <person name="Tran B."/>
            <person name="Rogers Y.-H."/>
            <person name="Friedman R."/>
            <person name="Venter J.C."/>
        </authorList>
    </citation>
    <scope>NUCLEOTIDE SEQUENCE [LARGE SCALE GENOMIC DNA]</scope>
    <source>
        <strain evidence="2">ISM</strain>
    </source>
</reference>
<dbReference type="Proteomes" id="UP000005954">
    <property type="component" value="Unassembled WGS sequence"/>
</dbReference>
<evidence type="ECO:0000313" key="2">
    <source>
        <dbReference type="EMBL" id="EAP77120.1"/>
    </source>
</evidence>
<dbReference type="RefSeq" id="WP_009812522.1">
    <property type="nucleotide sequence ID" value="NZ_CH724156.1"/>
</dbReference>
<dbReference type="STRING" id="89187.ISM_02485"/>
<organism evidence="2 3">
    <name type="scientific">Roseovarius nubinhibens (strain ATCC BAA-591 / DSM 15170 / ISM)</name>
    <dbReference type="NCBI Taxonomy" id="89187"/>
    <lineage>
        <taxon>Bacteria</taxon>
        <taxon>Pseudomonadati</taxon>
        <taxon>Pseudomonadota</taxon>
        <taxon>Alphaproteobacteria</taxon>
        <taxon>Rhodobacterales</taxon>
        <taxon>Roseobacteraceae</taxon>
        <taxon>Roseovarius</taxon>
    </lineage>
</organism>
<feature type="domain" description="Hedgehog/Intein (Hint)" evidence="1">
    <location>
        <begin position="160"/>
        <end position="306"/>
    </location>
</feature>
<dbReference type="OrthoDB" id="6305173at2"/>
<dbReference type="GO" id="GO:0016539">
    <property type="term" value="P:intein-mediated protein splicing"/>
    <property type="evidence" value="ECO:0007669"/>
    <property type="project" value="InterPro"/>
</dbReference>
<name>A3SID9_ROSNI</name>
<dbReference type="Pfam" id="PF13403">
    <property type="entry name" value="Hint_2"/>
    <property type="match status" value="1"/>
</dbReference>
<dbReference type="Gene3D" id="2.170.16.10">
    <property type="entry name" value="Hedgehog/Intein (Hint) domain"/>
    <property type="match status" value="1"/>
</dbReference>
<gene>
    <name evidence="2" type="ORF">ISM_02485</name>
</gene>
<dbReference type="HOGENOM" id="CLU_052810_4_1_5"/>
<proteinExistence type="predicted"/>
<dbReference type="InterPro" id="IPR028992">
    <property type="entry name" value="Hedgehog/Intein_dom"/>
</dbReference>
<evidence type="ECO:0000259" key="1">
    <source>
        <dbReference type="Pfam" id="PF13403"/>
    </source>
</evidence>
<dbReference type="InterPro" id="IPR006141">
    <property type="entry name" value="Intein_N"/>
</dbReference>
<dbReference type="eggNOG" id="COG2931">
    <property type="taxonomic scope" value="Bacteria"/>
</dbReference>
<evidence type="ECO:0000313" key="3">
    <source>
        <dbReference type="Proteomes" id="UP000005954"/>
    </source>
</evidence>
<dbReference type="PROSITE" id="PS50817">
    <property type="entry name" value="INTEIN_N_TER"/>
    <property type="match status" value="1"/>
</dbReference>